<proteinExistence type="predicted"/>
<feature type="transmembrane region" description="Helical" evidence="1">
    <location>
        <begin position="105"/>
        <end position="122"/>
    </location>
</feature>
<keyword evidence="1" id="KW-0812">Transmembrane</keyword>
<evidence type="ECO:0000313" key="2">
    <source>
        <dbReference type="EMBL" id="MDN4486791.1"/>
    </source>
</evidence>
<dbReference type="EMBL" id="JAUHPX010000001">
    <property type="protein sequence ID" value="MDN4486791.1"/>
    <property type="molecule type" value="Genomic_DNA"/>
</dbReference>
<accession>A0AAW7M7S2</accession>
<gene>
    <name evidence="2" type="ORF">QQX10_01285</name>
</gene>
<protein>
    <submittedName>
        <fullName evidence="2">Uncharacterized protein</fullName>
    </submittedName>
</protein>
<dbReference type="RefSeq" id="WP_301144374.1">
    <property type="nucleotide sequence ID" value="NZ_JAUHPX010000001.1"/>
</dbReference>
<keyword evidence="3" id="KW-1185">Reference proteome</keyword>
<name>A0AAW7M7S2_9MICO</name>
<dbReference type="Proteomes" id="UP001172737">
    <property type="component" value="Unassembled WGS sequence"/>
</dbReference>
<evidence type="ECO:0000256" key="1">
    <source>
        <dbReference type="SAM" id="Phobius"/>
    </source>
</evidence>
<dbReference type="AlphaFoldDB" id="A0AAW7M7S2"/>
<feature type="transmembrane region" description="Helical" evidence="1">
    <location>
        <begin position="81"/>
        <end position="99"/>
    </location>
</feature>
<sequence>MSGGVWPEGTHESRTCSVHPFGYHRSKRVNDAPSRTVFRDVRWGGLPRRCEWLEHELDVSGREPDFIDELWIRERSGRRHGLAVIGVTLTAAVLVSLILAGTTTVAAVITVVIGGALVLGLDRGDAALHHERLRRIRDWHKRVGSPR</sequence>
<keyword evidence="1" id="KW-0472">Membrane</keyword>
<evidence type="ECO:0000313" key="3">
    <source>
        <dbReference type="Proteomes" id="UP001172737"/>
    </source>
</evidence>
<organism evidence="2 3">
    <name type="scientific">Demequina lignilytica</name>
    <dbReference type="NCBI Taxonomy" id="3051663"/>
    <lineage>
        <taxon>Bacteria</taxon>
        <taxon>Bacillati</taxon>
        <taxon>Actinomycetota</taxon>
        <taxon>Actinomycetes</taxon>
        <taxon>Micrococcales</taxon>
        <taxon>Demequinaceae</taxon>
        <taxon>Demequina</taxon>
    </lineage>
</organism>
<reference evidence="2" key="1">
    <citation type="submission" date="2023-06" db="EMBL/GenBank/DDBJ databases">
        <title>Sysu t00039.</title>
        <authorList>
            <person name="Gao L."/>
            <person name="Fang B.-Z."/>
            <person name="Li W.-J."/>
        </authorList>
    </citation>
    <scope>NUCLEOTIDE SEQUENCE</scope>
    <source>
        <strain evidence="2">SYSU T00039</strain>
    </source>
</reference>
<keyword evidence="1" id="KW-1133">Transmembrane helix</keyword>
<comment type="caution">
    <text evidence="2">The sequence shown here is derived from an EMBL/GenBank/DDBJ whole genome shotgun (WGS) entry which is preliminary data.</text>
</comment>